<evidence type="ECO:0000313" key="3">
    <source>
        <dbReference type="Proteomes" id="UP000001351"/>
    </source>
</evidence>
<dbReference type="EMBL" id="CP002271">
    <property type="protein sequence ID" value="ADO70338.1"/>
    <property type="molecule type" value="Genomic_DNA"/>
</dbReference>
<gene>
    <name evidence="1" type="ordered locus">STAUR_2534</name>
    <name evidence="2" type="ORF">STIAU_1430</name>
</gene>
<sequence length="69" mass="7305">MPDSTAAVTAGEVVLGGGNHHLPGWRRTSHEKAARCASENAFTNKPSTKVQQLFSLGGASGQRQSGRNW</sequence>
<dbReference type="EMBL" id="AAMD01000065">
    <property type="protein sequence ID" value="EAU66082.1"/>
    <property type="molecule type" value="Genomic_DNA"/>
</dbReference>
<dbReference type="Proteomes" id="UP000032702">
    <property type="component" value="Unassembled WGS sequence"/>
</dbReference>
<evidence type="ECO:0000313" key="4">
    <source>
        <dbReference type="Proteomes" id="UP000032702"/>
    </source>
</evidence>
<dbReference type="Proteomes" id="UP000001351">
    <property type="component" value="Chromosome"/>
</dbReference>
<organism evidence="2 4">
    <name type="scientific">Stigmatella aurantiaca (strain DW4/3-1)</name>
    <dbReference type="NCBI Taxonomy" id="378806"/>
    <lineage>
        <taxon>Bacteria</taxon>
        <taxon>Pseudomonadati</taxon>
        <taxon>Myxococcota</taxon>
        <taxon>Myxococcia</taxon>
        <taxon>Myxococcales</taxon>
        <taxon>Cystobacterineae</taxon>
        <taxon>Archangiaceae</taxon>
        <taxon>Stigmatella</taxon>
    </lineage>
</organism>
<dbReference type="KEGG" id="sur:STAUR_2534"/>
<dbReference type="HOGENOM" id="CLU_2773933_0_0_7"/>
<proteinExistence type="predicted"/>
<evidence type="ECO:0000313" key="2">
    <source>
        <dbReference type="EMBL" id="EAU66082.1"/>
    </source>
</evidence>
<dbReference type="AlphaFoldDB" id="Q090B4"/>
<keyword evidence="3" id="KW-1185">Reference proteome</keyword>
<accession>Q090B4</accession>
<protein>
    <submittedName>
        <fullName evidence="2">Uncharacterized protein</fullName>
    </submittedName>
</protein>
<reference evidence="1 3" key="2">
    <citation type="journal article" date="2011" name="Mol. Biol. Evol.">
        <title>Comparative genomic analysis of fruiting body formation in Myxococcales.</title>
        <authorList>
            <person name="Huntley S."/>
            <person name="Hamann N."/>
            <person name="Wegener-Feldbrugge S."/>
            <person name="Treuner-Lange A."/>
            <person name="Kube M."/>
            <person name="Reinhardt R."/>
            <person name="Klages S."/>
            <person name="Muller R."/>
            <person name="Ronning C.M."/>
            <person name="Nierman W.C."/>
            <person name="Sogaard-Andersen L."/>
        </authorList>
    </citation>
    <scope>NUCLEOTIDE SEQUENCE [LARGE SCALE GENOMIC DNA]</scope>
    <source>
        <strain evidence="1 3">DW4/3-1</strain>
    </source>
</reference>
<name>Q090B4_STIAD</name>
<reference evidence="2 4" key="1">
    <citation type="submission" date="2006-04" db="EMBL/GenBank/DDBJ databases">
        <authorList>
            <person name="Nierman W.C."/>
        </authorList>
    </citation>
    <scope>NUCLEOTIDE SEQUENCE [LARGE SCALE GENOMIC DNA]</scope>
    <source>
        <strain evidence="2 4">DW4/3-1</strain>
    </source>
</reference>
<evidence type="ECO:0000313" key="1">
    <source>
        <dbReference type="EMBL" id="ADO70338.1"/>
    </source>
</evidence>